<evidence type="ECO:0000313" key="3">
    <source>
        <dbReference type="Proteomes" id="UP000085678"/>
    </source>
</evidence>
<dbReference type="KEGG" id="lak:106168604"/>
<protein>
    <submittedName>
        <fullName evidence="4">Uncharacterized protein LOC106168604</fullName>
    </submittedName>
</protein>
<accession>A0A1S3IYA9</accession>
<gene>
    <name evidence="4" type="primary">LOC106168604</name>
</gene>
<keyword evidence="2" id="KW-0812">Transmembrane</keyword>
<dbReference type="AlphaFoldDB" id="A0A1S3IYA9"/>
<dbReference type="InParanoid" id="A0A1S3IYA9"/>
<keyword evidence="3" id="KW-1185">Reference proteome</keyword>
<feature type="compositionally biased region" description="Polar residues" evidence="1">
    <location>
        <begin position="165"/>
        <end position="177"/>
    </location>
</feature>
<evidence type="ECO:0000313" key="4">
    <source>
        <dbReference type="RefSeq" id="XP_013403187.1"/>
    </source>
</evidence>
<organism evidence="3 4">
    <name type="scientific">Lingula anatina</name>
    <name type="common">Brachiopod</name>
    <name type="synonym">Lingula unguis</name>
    <dbReference type="NCBI Taxonomy" id="7574"/>
    <lineage>
        <taxon>Eukaryota</taxon>
        <taxon>Metazoa</taxon>
        <taxon>Spiralia</taxon>
        <taxon>Lophotrochozoa</taxon>
        <taxon>Brachiopoda</taxon>
        <taxon>Linguliformea</taxon>
        <taxon>Lingulata</taxon>
        <taxon>Lingulida</taxon>
        <taxon>Linguloidea</taxon>
        <taxon>Lingulidae</taxon>
        <taxon>Lingula</taxon>
    </lineage>
</organism>
<feature type="region of interest" description="Disordered" evidence="1">
    <location>
        <begin position="162"/>
        <end position="193"/>
    </location>
</feature>
<feature type="compositionally biased region" description="Polar residues" evidence="1">
    <location>
        <begin position="261"/>
        <end position="309"/>
    </location>
</feature>
<sequence length="386" mass="43230">MNLCKYSLNFYLVVLAAFLSMHTPAMTQAKKRRMKTGEHCGRQRHFWHRVNTCMVGFRDLLDEYHVQQKQEPSMIDMLVMALGLKKLCRGYEEMLMCLHVVLSKCSVANNKHMKKLQRQLMPLRGRMDAFCNPRRIEQLQDNLFNRLKTRNSTEVREVYAKVEGTSGNKNDDTQNNGVRRPKVTTQTTTTSTTPASVIIYPSQESHPDHKQQLRQFVLHLPGKAATEKDAPVDGNTQGQWAVLNTIRNTVQALDTTTAYPTGQVSNKMGTNGETDTTSFVNTSSAGNDTRSNSKGLNTATGINTYNNKNSTEESDLLSTVSSEPKTLSSTETETDKVSATMQNNNALEDSEIHHNKAAGHSYSLTYLSLYSTLIVTVSLIQTMPPL</sequence>
<evidence type="ECO:0000256" key="1">
    <source>
        <dbReference type="SAM" id="MobiDB-lite"/>
    </source>
</evidence>
<feature type="region of interest" description="Disordered" evidence="1">
    <location>
        <begin position="261"/>
        <end position="337"/>
    </location>
</feature>
<feature type="compositionally biased region" description="Low complexity" evidence="1">
    <location>
        <begin position="184"/>
        <end position="193"/>
    </location>
</feature>
<dbReference type="RefSeq" id="XP_013403187.1">
    <property type="nucleotide sequence ID" value="XM_013547733.1"/>
</dbReference>
<dbReference type="Proteomes" id="UP000085678">
    <property type="component" value="Unplaced"/>
</dbReference>
<dbReference type="GeneID" id="106168604"/>
<reference evidence="4" key="1">
    <citation type="submission" date="2025-08" db="UniProtKB">
        <authorList>
            <consortium name="RefSeq"/>
        </authorList>
    </citation>
    <scope>IDENTIFICATION</scope>
    <source>
        <tissue evidence="4">Gonads</tissue>
    </source>
</reference>
<keyword evidence="2" id="KW-1133">Transmembrane helix</keyword>
<evidence type="ECO:0000256" key="2">
    <source>
        <dbReference type="SAM" id="Phobius"/>
    </source>
</evidence>
<feature type="compositionally biased region" description="Polar residues" evidence="1">
    <location>
        <begin position="316"/>
        <end position="337"/>
    </location>
</feature>
<feature type="transmembrane region" description="Helical" evidence="2">
    <location>
        <begin position="6"/>
        <end position="25"/>
    </location>
</feature>
<name>A0A1S3IYA9_LINAN</name>
<keyword evidence="2" id="KW-0472">Membrane</keyword>
<proteinExistence type="predicted"/>